<dbReference type="RefSeq" id="WP_193923641.1">
    <property type="nucleotide sequence ID" value="NZ_JADEWL010000104.1"/>
</dbReference>
<dbReference type="InterPro" id="IPR005913">
    <property type="entry name" value="dTDP_dehydrorham_reduct"/>
</dbReference>
<dbReference type="PANTHER" id="PTHR10491:SF4">
    <property type="entry name" value="METHIONINE ADENOSYLTRANSFERASE 2 SUBUNIT BETA"/>
    <property type="match status" value="1"/>
</dbReference>
<dbReference type="GO" id="GO:0019305">
    <property type="term" value="P:dTDP-rhamnose biosynthetic process"/>
    <property type="evidence" value="ECO:0007669"/>
    <property type="project" value="UniProtKB-UniPathway"/>
</dbReference>
<dbReference type="AlphaFoldDB" id="A0A8J7K3S3"/>
<dbReference type="GO" id="GO:0005829">
    <property type="term" value="C:cytosol"/>
    <property type="evidence" value="ECO:0007669"/>
    <property type="project" value="TreeGrafter"/>
</dbReference>
<feature type="domain" description="RmlD-like substrate binding" evidence="3">
    <location>
        <begin position="4"/>
        <end position="288"/>
    </location>
</feature>
<dbReference type="NCBIfam" id="TIGR01214">
    <property type="entry name" value="rmlD"/>
    <property type="match status" value="1"/>
</dbReference>
<evidence type="ECO:0000256" key="2">
    <source>
        <dbReference type="RuleBase" id="RU364082"/>
    </source>
</evidence>
<evidence type="ECO:0000259" key="3">
    <source>
        <dbReference type="Pfam" id="PF04321"/>
    </source>
</evidence>
<dbReference type="UniPathway" id="UPA00124"/>
<keyword evidence="5" id="KW-1185">Reference proteome</keyword>
<sequence>MSKQILLIGCKGQVGTQLQKTFQTCSNLTAVARPIVELAQPETLRDLIREKQPEIIINAAAYTAVDKAESEPELASTINSLAPEVLAQEAEKLRACLIHLSTDYVFDGKSSLPYQENHPTNPLSVYGKTKLAGEEAIRSNCNNHFILRTAWVYGSFGKSNFVKTMLRLGSQKPELRVVNDQIGSPTWAKNIAQTIAALVKNPQKTGTYHYTNSGVASWYDFAIAIFEEARQLGFPLKVERVIPITTKEYPTPATRPNYSVLNCAKISTVMESYPPHWRQSLREMLQEVKG</sequence>
<comment type="caution">
    <text evidence="4">The sequence shown here is derived from an EMBL/GenBank/DDBJ whole genome shotgun (WGS) entry which is preliminary data.</text>
</comment>
<gene>
    <name evidence="4" type="primary">rfbD</name>
    <name evidence="4" type="ORF">IQ247_23155</name>
</gene>
<dbReference type="InterPro" id="IPR029903">
    <property type="entry name" value="RmlD-like-bd"/>
</dbReference>
<dbReference type="FunFam" id="3.40.50.720:FF:000159">
    <property type="entry name" value="dTDP-4-dehydrorhamnose reductase"/>
    <property type="match status" value="1"/>
</dbReference>
<dbReference type="EC" id="1.1.1.133" evidence="2"/>
<dbReference type="Gene3D" id="3.40.50.720">
    <property type="entry name" value="NAD(P)-binding Rossmann-like Domain"/>
    <property type="match status" value="1"/>
</dbReference>
<reference evidence="4" key="1">
    <citation type="submission" date="2020-10" db="EMBL/GenBank/DDBJ databases">
        <authorList>
            <person name="Castelo-Branco R."/>
            <person name="Eusebio N."/>
            <person name="Adriana R."/>
            <person name="Vieira A."/>
            <person name="Brugerolle De Fraissinette N."/>
            <person name="Rezende De Castro R."/>
            <person name="Schneider M.P."/>
            <person name="Vasconcelos V."/>
            <person name="Leao P.N."/>
        </authorList>
    </citation>
    <scope>NUCLEOTIDE SEQUENCE</scope>
    <source>
        <strain evidence="4">LEGE 06105</strain>
    </source>
</reference>
<comment type="similarity">
    <text evidence="1 2">Belongs to the dTDP-4-dehydrorhamnose reductase family.</text>
</comment>
<dbReference type="PANTHER" id="PTHR10491">
    <property type="entry name" value="DTDP-4-DEHYDRORHAMNOSE REDUCTASE"/>
    <property type="match status" value="1"/>
</dbReference>
<dbReference type="EMBL" id="JADEWL010000104">
    <property type="protein sequence ID" value="MBE9215527.1"/>
    <property type="molecule type" value="Genomic_DNA"/>
</dbReference>
<organism evidence="4 5">
    <name type="scientific">Plectonema cf. radiosum LEGE 06105</name>
    <dbReference type="NCBI Taxonomy" id="945769"/>
    <lineage>
        <taxon>Bacteria</taxon>
        <taxon>Bacillati</taxon>
        <taxon>Cyanobacteriota</taxon>
        <taxon>Cyanophyceae</taxon>
        <taxon>Oscillatoriophycideae</taxon>
        <taxon>Oscillatoriales</taxon>
        <taxon>Microcoleaceae</taxon>
        <taxon>Plectonema</taxon>
    </lineage>
</organism>
<dbReference type="GO" id="GO:0008831">
    <property type="term" value="F:dTDP-4-dehydrorhamnose reductase activity"/>
    <property type="evidence" value="ECO:0007669"/>
    <property type="project" value="UniProtKB-EC"/>
</dbReference>
<keyword evidence="2" id="KW-0521">NADP</keyword>
<protein>
    <recommendedName>
        <fullName evidence="2">dTDP-4-dehydrorhamnose reductase</fullName>
        <ecNumber evidence="2">1.1.1.133</ecNumber>
    </recommendedName>
</protein>
<proteinExistence type="inferred from homology"/>
<evidence type="ECO:0000313" key="5">
    <source>
        <dbReference type="Proteomes" id="UP000620559"/>
    </source>
</evidence>
<name>A0A8J7K3S3_9CYAN</name>
<dbReference type="Proteomes" id="UP000620559">
    <property type="component" value="Unassembled WGS sequence"/>
</dbReference>
<dbReference type="Pfam" id="PF04321">
    <property type="entry name" value="RmlD_sub_bind"/>
    <property type="match status" value="1"/>
</dbReference>
<accession>A0A8J7K3S3</accession>
<evidence type="ECO:0000256" key="1">
    <source>
        <dbReference type="ARBA" id="ARBA00010944"/>
    </source>
</evidence>
<keyword evidence="2 4" id="KW-0560">Oxidoreductase</keyword>
<dbReference type="SUPFAM" id="SSF51735">
    <property type="entry name" value="NAD(P)-binding Rossmann-fold domains"/>
    <property type="match status" value="1"/>
</dbReference>
<dbReference type="CDD" id="cd05254">
    <property type="entry name" value="dTDP_HR_like_SDR_e"/>
    <property type="match status" value="1"/>
</dbReference>
<evidence type="ECO:0000313" key="4">
    <source>
        <dbReference type="EMBL" id="MBE9215527.1"/>
    </source>
</evidence>
<dbReference type="Gene3D" id="3.90.25.10">
    <property type="entry name" value="UDP-galactose 4-epimerase, domain 1"/>
    <property type="match status" value="1"/>
</dbReference>
<comment type="pathway">
    <text evidence="2">Carbohydrate biosynthesis; dTDP-L-rhamnose biosynthesis.</text>
</comment>
<comment type="function">
    <text evidence="2">Catalyzes the reduction of dTDP-6-deoxy-L-lyxo-4-hexulose to yield dTDP-L-rhamnose.</text>
</comment>
<dbReference type="InterPro" id="IPR036291">
    <property type="entry name" value="NAD(P)-bd_dom_sf"/>
</dbReference>